<proteinExistence type="predicted"/>
<organism evidence="1 2">
    <name type="scientific">Emericellopsis atlantica</name>
    <dbReference type="NCBI Taxonomy" id="2614577"/>
    <lineage>
        <taxon>Eukaryota</taxon>
        <taxon>Fungi</taxon>
        <taxon>Dikarya</taxon>
        <taxon>Ascomycota</taxon>
        <taxon>Pezizomycotina</taxon>
        <taxon>Sordariomycetes</taxon>
        <taxon>Hypocreomycetidae</taxon>
        <taxon>Hypocreales</taxon>
        <taxon>Bionectriaceae</taxon>
        <taxon>Emericellopsis</taxon>
    </lineage>
</organism>
<dbReference type="GeneID" id="70298093"/>
<keyword evidence="2" id="KW-1185">Reference proteome</keyword>
<dbReference type="EMBL" id="MU251253">
    <property type="protein sequence ID" value="KAG9254677.1"/>
    <property type="molecule type" value="Genomic_DNA"/>
</dbReference>
<dbReference type="RefSeq" id="XP_046118601.1">
    <property type="nucleotide sequence ID" value="XM_046267190.1"/>
</dbReference>
<evidence type="ECO:0000313" key="2">
    <source>
        <dbReference type="Proteomes" id="UP000887229"/>
    </source>
</evidence>
<name>A0A9P7ZMZ2_9HYPO</name>
<comment type="caution">
    <text evidence="1">The sequence shown here is derived from an EMBL/GenBank/DDBJ whole genome shotgun (WGS) entry which is preliminary data.</text>
</comment>
<evidence type="ECO:0000313" key="1">
    <source>
        <dbReference type="EMBL" id="KAG9254677.1"/>
    </source>
</evidence>
<dbReference type="AlphaFoldDB" id="A0A9P7ZMZ2"/>
<gene>
    <name evidence="1" type="ORF">F5Z01DRAFT_86720</name>
</gene>
<protein>
    <submittedName>
        <fullName evidence="1">Uncharacterized protein</fullName>
    </submittedName>
</protein>
<dbReference type="Proteomes" id="UP000887229">
    <property type="component" value="Unassembled WGS sequence"/>
</dbReference>
<sequence>MFPRMLWAIVLRRHCSLLLIILMGGFVWLLLFLGLLSQINSRFRRSAAVLTFLWRRFSCKHEAICCVHLGHEAFMRKESSLNDGCSLGVVGCCSGYSLARQVPQLSVINVAEGGKVEGRFMPVTGWRLRRHTGRGLLLRIPEPDSVRTFPGYFTGEEQKCWAQNDAEQMMIKKRCSLEGTTDYLTKLFFLAGRGRNHGRHRIPSL</sequence>
<reference evidence="1" key="1">
    <citation type="journal article" date="2021" name="IMA Fungus">
        <title>Genomic characterization of three marine fungi, including Emericellopsis atlantica sp. nov. with signatures of a generalist lifestyle and marine biomass degradation.</title>
        <authorList>
            <person name="Hagestad O.C."/>
            <person name="Hou L."/>
            <person name="Andersen J.H."/>
            <person name="Hansen E.H."/>
            <person name="Altermark B."/>
            <person name="Li C."/>
            <person name="Kuhnert E."/>
            <person name="Cox R.J."/>
            <person name="Crous P.W."/>
            <person name="Spatafora J.W."/>
            <person name="Lail K."/>
            <person name="Amirebrahimi M."/>
            <person name="Lipzen A."/>
            <person name="Pangilinan J."/>
            <person name="Andreopoulos W."/>
            <person name="Hayes R.D."/>
            <person name="Ng V."/>
            <person name="Grigoriev I.V."/>
            <person name="Jackson S.A."/>
            <person name="Sutton T.D.S."/>
            <person name="Dobson A.D.W."/>
            <person name="Rama T."/>
        </authorList>
    </citation>
    <scope>NUCLEOTIDE SEQUENCE</scope>
    <source>
        <strain evidence="1">TS7</strain>
    </source>
</reference>
<accession>A0A9P7ZMZ2</accession>